<keyword evidence="3" id="KW-1185">Reference proteome</keyword>
<accession>A0ABV8FJY4</accession>
<name>A0ABV8FJY4_9ACTN</name>
<comment type="caution">
    <text evidence="2">The sequence shown here is derived from an EMBL/GenBank/DDBJ whole genome shotgun (WGS) entry which is preliminary data.</text>
</comment>
<keyword evidence="1" id="KW-0472">Membrane</keyword>
<dbReference type="RefSeq" id="WP_378530138.1">
    <property type="nucleotide sequence ID" value="NZ_JBHSBH010000004.1"/>
</dbReference>
<organism evidence="2 3">
    <name type="scientific">Nocardiopsis sediminis</name>
    <dbReference type="NCBI Taxonomy" id="1778267"/>
    <lineage>
        <taxon>Bacteria</taxon>
        <taxon>Bacillati</taxon>
        <taxon>Actinomycetota</taxon>
        <taxon>Actinomycetes</taxon>
        <taxon>Streptosporangiales</taxon>
        <taxon>Nocardiopsidaceae</taxon>
        <taxon>Nocardiopsis</taxon>
    </lineage>
</organism>
<sequence length="136" mass="14876">MSTKTRKTPARHYWGYLPFGGSLFGWLEPAIEPVAVIALSALSAFYFLLQVPVPCGAPNRTPGEFCRNNAPGILRGCHLQDHKWRRAALLIDRERRAELGLSFTRTWPVAIPVLAEIASIASGVAATAVHIISQAQ</sequence>
<evidence type="ECO:0000256" key="1">
    <source>
        <dbReference type="SAM" id="Phobius"/>
    </source>
</evidence>
<dbReference type="Proteomes" id="UP001595847">
    <property type="component" value="Unassembled WGS sequence"/>
</dbReference>
<feature type="transmembrane region" description="Helical" evidence="1">
    <location>
        <begin position="30"/>
        <end position="49"/>
    </location>
</feature>
<protein>
    <submittedName>
        <fullName evidence="2">Uncharacterized protein</fullName>
    </submittedName>
</protein>
<dbReference type="EMBL" id="JBHSBH010000004">
    <property type="protein sequence ID" value="MFC3995216.1"/>
    <property type="molecule type" value="Genomic_DNA"/>
</dbReference>
<reference evidence="3" key="1">
    <citation type="journal article" date="2019" name="Int. J. Syst. Evol. Microbiol.">
        <title>The Global Catalogue of Microorganisms (GCM) 10K type strain sequencing project: providing services to taxonomists for standard genome sequencing and annotation.</title>
        <authorList>
            <consortium name="The Broad Institute Genomics Platform"/>
            <consortium name="The Broad Institute Genome Sequencing Center for Infectious Disease"/>
            <person name="Wu L."/>
            <person name="Ma J."/>
        </authorList>
    </citation>
    <scope>NUCLEOTIDE SEQUENCE [LARGE SCALE GENOMIC DNA]</scope>
    <source>
        <strain evidence="3">TBRC 1826</strain>
    </source>
</reference>
<keyword evidence="1" id="KW-1133">Transmembrane helix</keyword>
<gene>
    <name evidence="2" type="ORF">ACFOVU_04785</name>
</gene>
<evidence type="ECO:0000313" key="2">
    <source>
        <dbReference type="EMBL" id="MFC3995216.1"/>
    </source>
</evidence>
<evidence type="ECO:0000313" key="3">
    <source>
        <dbReference type="Proteomes" id="UP001595847"/>
    </source>
</evidence>
<proteinExistence type="predicted"/>
<keyword evidence="1" id="KW-0812">Transmembrane</keyword>